<protein>
    <submittedName>
        <fullName evidence="2">Uncharacterized protein</fullName>
    </submittedName>
</protein>
<sequence length="117" mass="13595">MKWRQIITDYKLSGANKAIPKSDVQHLLKLVTHLLLESGKDNLISGFEKAGIYPLNRMKILERIPSIPMSRQMLVPLSSNYLKKEDFPVQQKKLQGKKAQHNNRKEHFNPRFAKRTS</sequence>
<dbReference type="Proteomes" id="UP001152888">
    <property type="component" value="Unassembled WGS sequence"/>
</dbReference>
<evidence type="ECO:0000313" key="2">
    <source>
        <dbReference type="EMBL" id="CAH1990843.1"/>
    </source>
</evidence>
<dbReference type="AlphaFoldDB" id="A0A9P0PRC8"/>
<evidence type="ECO:0000313" key="3">
    <source>
        <dbReference type="Proteomes" id="UP001152888"/>
    </source>
</evidence>
<organism evidence="2 3">
    <name type="scientific">Acanthoscelides obtectus</name>
    <name type="common">Bean weevil</name>
    <name type="synonym">Bruchus obtectus</name>
    <dbReference type="NCBI Taxonomy" id="200917"/>
    <lineage>
        <taxon>Eukaryota</taxon>
        <taxon>Metazoa</taxon>
        <taxon>Ecdysozoa</taxon>
        <taxon>Arthropoda</taxon>
        <taxon>Hexapoda</taxon>
        <taxon>Insecta</taxon>
        <taxon>Pterygota</taxon>
        <taxon>Neoptera</taxon>
        <taxon>Endopterygota</taxon>
        <taxon>Coleoptera</taxon>
        <taxon>Polyphaga</taxon>
        <taxon>Cucujiformia</taxon>
        <taxon>Chrysomeloidea</taxon>
        <taxon>Chrysomelidae</taxon>
        <taxon>Bruchinae</taxon>
        <taxon>Bruchini</taxon>
        <taxon>Acanthoscelides</taxon>
    </lineage>
</organism>
<gene>
    <name evidence="2" type="ORF">ACAOBT_LOCUS19906</name>
</gene>
<dbReference type="EMBL" id="CAKOFQ010007098">
    <property type="protein sequence ID" value="CAH1990843.1"/>
    <property type="molecule type" value="Genomic_DNA"/>
</dbReference>
<dbReference type="OrthoDB" id="6779859at2759"/>
<comment type="caution">
    <text evidence="2">The sequence shown here is derived from an EMBL/GenBank/DDBJ whole genome shotgun (WGS) entry which is preliminary data.</text>
</comment>
<keyword evidence="3" id="KW-1185">Reference proteome</keyword>
<name>A0A9P0PRC8_ACAOB</name>
<reference evidence="2" key="1">
    <citation type="submission" date="2022-03" db="EMBL/GenBank/DDBJ databases">
        <authorList>
            <person name="Sayadi A."/>
        </authorList>
    </citation>
    <scope>NUCLEOTIDE SEQUENCE</scope>
</reference>
<accession>A0A9P0PRC8</accession>
<evidence type="ECO:0000256" key="1">
    <source>
        <dbReference type="SAM" id="MobiDB-lite"/>
    </source>
</evidence>
<feature type="region of interest" description="Disordered" evidence="1">
    <location>
        <begin position="90"/>
        <end position="117"/>
    </location>
</feature>
<proteinExistence type="predicted"/>